<dbReference type="EMBL" id="DS673389">
    <property type="protein sequence ID" value="EEC03740.1"/>
    <property type="molecule type" value="Genomic_DNA"/>
</dbReference>
<evidence type="ECO:0000313" key="4">
    <source>
        <dbReference type="EnsemblMetazoa" id="ISCW002923-PA"/>
    </source>
</evidence>
<dbReference type="Gene3D" id="3.20.20.80">
    <property type="entry name" value="Glycosidases"/>
    <property type="match status" value="2"/>
</dbReference>
<accession>B7PAW8</accession>
<dbReference type="InterPro" id="IPR011583">
    <property type="entry name" value="Chitinase_II/V-like_cat"/>
</dbReference>
<dbReference type="Proteomes" id="UP000001555">
    <property type="component" value="Unassembled WGS sequence"/>
</dbReference>
<name>B7PAW8_IXOSC</name>
<dbReference type="InterPro" id="IPR050314">
    <property type="entry name" value="Glycosyl_Hydrlase_18"/>
</dbReference>
<dbReference type="HOGENOM" id="CLU_1782082_0_0_1"/>
<dbReference type="InterPro" id="IPR017853">
    <property type="entry name" value="GH"/>
</dbReference>
<feature type="region of interest" description="Disordered" evidence="1">
    <location>
        <begin position="127"/>
        <end position="146"/>
    </location>
</feature>
<dbReference type="FunFam" id="3.20.20.80:FF:000411">
    <property type="entry name" value="Brain chitinase, putative"/>
    <property type="match status" value="1"/>
</dbReference>
<dbReference type="AlphaFoldDB" id="B7PAW8"/>
<dbReference type="EMBL" id="ABJB011134490">
    <property type="status" value="NOT_ANNOTATED_CDS"/>
    <property type="molecule type" value="Genomic_DNA"/>
</dbReference>
<feature type="non-terminal residue" evidence="3">
    <location>
        <position position="146"/>
    </location>
</feature>
<reference evidence="4" key="2">
    <citation type="submission" date="2020-05" db="UniProtKB">
        <authorList>
            <consortium name="EnsemblMetazoa"/>
        </authorList>
    </citation>
    <scope>IDENTIFICATION</scope>
    <source>
        <strain evidence="4">wikel</strain>
    </source>
</reference>
<dbReference type="VEuPathDB" id="VectorBase:ISCI002923"/>
<dbReference type="GO" id="GO:0005975">
    <property type="term" value="P:carbohydrate metabolic process"/>
    <property type="evidence" value="ECO:0007669"/>
    <property type="project" value="InterPro"/>
</dbReference>
<gene>
    <name evidence="3" type="ORF">IscW_ISCW002923</name>
</gene>
<dbReference type="InParanoid" id="B7PAW8"/>
<proteinExistence type="predicted"/>
<dbReference type="SUPFAM" id="SSF51445">
    <property type="entry name" value="(Trans)glycosidases"/>
    <property type="match status" value="1"/>
</dbReference>
<dbReference type="VEuPathDB" id="VectorBase:ISCW002923"/>
<organism>
    <name type="scientific">Ixodes scapularis</name>
    <name type="common">Black-legged tick</name>
    <name type="synonym">Deer tick</name>
    <dbReference type="NCBI Taxonomy" id="6945"/>
    <lineage>
        <taxon>Eukaryota</taxon>
        <taxon>Metazoa</taxon>
        <taxon>Ecdysozoa</taxon>
        <taxon>Arthropoda</taxon>
        <taxon>Chelicerata</taxon>
        <taxon>Arachnida</taxon>
        <taxon>Acari</taxon>
        <taxon>Parasitiformes</taxon>
        <taxon>Ixodida</taxon>
        <taxon>Ixodoidea</taxon>
        <taxon>Ixodidae</taxon>
        <taxon>Ixodinae</taxon>
        <taxon>Ixodes</taxon>
    </lineage>
</organism>
<dbReference type="SMART" id="SM00636">
    <property type="entry name" value="Glyco_18"/>
    <property type="match status" value="1"/>
</dbReference>
<evidence type="ECO:0000313" key="3">
    <source>
        <dbReference type="EMBL" id="EEC03740.1"/>
    </source>
</evidence>
<dbReference type="EnsemblMetazoa" id="ISCW002923-RA">
    <property type="protein sequence ID" value="ISCW002923-PA"/>
    <property type="gene ID" value="ISCW002923"/>
</dbReference>
<sequence length="146" mass="16328">MASGVETPQTKIVCYFTSWAFYRVEEGKFLPENVDPSLCTHINYAFAFLDSTSLKIVASDPWADLDNQFYKELNAAFKLQKPALLLTIAMSANVNVMKQAYDVPNIFKHLDFANLMAYDYAGSWSAKTGHHSPLQKAYGETDPTAS</sequence>
<dbReference type="PaxDb" id="6945-B7PAW8"/>
<dbReference type="PANTHER" id="PTHR11177">
    <property type="entry name" value="CHITINASE"/>
    <property type="match status" value="1"/>
</dbReference>
<dbReference type="PROSITE" id="PS51910">
    <property type="entry name" value="GH18_2"/>
    <property type="match status" value="1"/>
</dbReference>
<feature type="domain" description="GH18" evidence="2">
    <location>
        <begin position="10"/>
        <end position="146"/>
    </location>
</feature>
<evidence type="ECO:0000259" key="2">
    <source>
        <dbReference type="PROSITE" id="PS51910"/>
    </source>
</evidence>
<dbReference type="EMBL" id="ABJB010833596">
    <property type="status" value="NOT_ANNOTATED_CDS"/>
    <property type="molecule type" value="Genomic_DNA"/>
</dbReference>
<dbReference type="EMBL" id="ABJB010403122">
    <property type="status" value="NOT_ANNOTATED_CDS"/>
    <property type="molecule type" value="Genomic_DNA"/>
</dbReference>
<dbReference type="InterPro" id="IPR001223">
    <property type="entry name" value="Glyco_hydro18_cat"/>
</dbReference>
<evidence type="ECO:0000313" key="5">
    <source>
        <dbReference type="Proteomes" id="UP000001555"/>
    </source>
</evidence>
<evidence type="ECO:0000256" key="1">
    <source>
        <dbReference type="SAM" id="MobiDB-lite"/>
    </source>
</evidence>
<dbReference type="STRING" id="6945.B7PAW8"/>
<keyword evidence="5" id="KW-1185">Reference proteome</keyword>
<dbReference type="PANTHER" id="PTHR11177:SF360">
    <property type="entry name" value="CHITINASE 4-RELATED"/>
    <property type="match status" value="1"/>
</dbReference>
<dbReference type="Pfam" id="PF00704">
    <property type="entry name" value="Glyco_hydro_18"/>
    <property type="match status" value="2"/>
</dbReference>
<protein>
    <recommendedName>
        <fullName evidence="2">GH18 domain-containing protein</fullName>
    </recommendedName>
</protein>
<dbReference type="GO" id="GO:0008061">
    <property type="term" value="F:chitin binding"/>
    <property type="evidence" value="ECO:0007669"/>
    <property type="project" value="InterPro"/>
</dbReference>
<reference evidence="3 5" key="1">
    <citation type="submission" date="2008-03" db="EMBL/GenBank/DDBJ databases">
        <title>Annotation of Ixodes scapularis.</title>
        <authorList>
            <consortium name="Ixodes scapularis Genome Project Consortium"/>
            <person name="Caler E."/>
            <person name="Hannick L.I."/>
            <person name="Bidwell S."/>
            <person name="Joardar V."/>
            <person name="Thiagarajan M."/>
            <person name="Amedeo P."/>
            <person name="Galinsky K.J."/>
            <person name="Schobel S."/>
            <person name="Inman J."/>
            <person name="Hostetler J."/>
            <person name="Miller J."/>
            <person name="Hammond M."/>
            <person name="Megy K."/>
            <person name="Lawson D."/>
            <person name="Kodira C."/>
            <person name="Sutton G."/>
            <person name="Meyer J."/>
            <person name="Hill C.A."/>
            <person name="Birren B."/>
            <person name="Nene V."/>
            <person name="Collins F."/>
            <person name="Alarcon-Chaidez F."/>
            <person name="Wikel S."/>
            <person name="Strausberg R."/>
        </authorList>
    </citation>
    <scope>NUCLEOTIDE SEQUENCE [LARGE SCALE GENOMIC DNA]</scope>
    <source>
        <strain evidence="5">Wikel</strain>
        <strain evidence="3">Wikel colony</strain>
    </source>
</reference>